<keyword evidence="4" id="KW-0378">Hydrolase</keyword>
<protein>
    <recommendedName>
        <fullName evidence="2">ribonuclease H</fullName>
        <ecNumber evidence="2">3.1.26.4</ecNumber>
    </recommendedName>
</protein>
<evidence type="ECO:0000256" key="8">
    <source>
        <dbReference type="SAM" id="MobiDB-lite"/>
    </source>
</evidence>
<dbReference type="PANTHER" id="PTHR37984:SF5">
    <property type="entry name" value="PROTEIN NYNRIN-LIKE"/>
    <property type="match status" value="1"/>
</dbReference>
<reference evidence="11" key="1">
    <citation type="submission" date="2023-06" db="EMBL/GenBank/DDBJ databases">
        <title>Male Hemibagrus guttatus genome.</title>
        <authorList>
            <person name="Bian C."/>
        </authorList>
    </citation>
    <scope>NUCLEOTIDE SEQUENCE</scope>
    <source>
        <strain evidence="11">Male_cb2023</strain>
        <tissue evidence="11">Muscle</tissue>
    </source>
</reference>
<evidence type="ECO:0000256" key="3">
    <source>
        <dbReference type="ARBA" id="ARBA00022670"/>
    </source>
</evidence>
<evidence type="ECO:0000256" key="4">
    <source>
        <dbReference type="ARBA" id="ARBA00022750"/>
    </source>
</evidence>
<organism evidence="11 12">
    <name type="scientific">Hemibagrus guttatus</name>
    <dbReference type="NCBI Taxonomy" id="175788"/>
    <lineage>
        <taxon>Eukaryota</taxon>
        <taxon>Metazoa</taxon>
        <taxon>Chordata</taxon>
        <taxon>Craniata</taxon>
        <taxon>Vertebrata</taxon>
        <taxon>Euteleostomi</taxon>
        <taxon>Actinopterygii</taxon>
        <taxon>Neopterygii</taxon>
        <taxon>Teleostei</taxon>
        <taxon>Ostariophysi</taxon>
        <taxon>Siluriformes</taxon>
        <taxon>Bagridae</taxon>
        <taxon>Hemibagrus</taxon>
    </lineage>
</organism>
<feature type="domain" description="CCHC-type" evidence="9">
    <location>
        <begin position="266"/>
        <end position="280"/>
    </location>
</feature>
<keyword evidence="12" id="KW-1185">Reference proteome</keyword>
<dbReference type="Gene3D" id="3.10.20.370">
    <property type="match status" value="1"/>
</dbReference>
<dbReference type="SUPFAM" id="SSF57756">
    <property type="entry name" value="Retrovirus zinc finger-like domains"/>
    <property type="match status" value="1"/>
</dbReference>
<dbReference type="InterPro" id="IPR050951">
    <property type="entry name" value="Retrovirus_Pol_polyprotein"/>
</dbReference>
<keyword evidence="3" id="KW-0645">Protease</keyword>
<dbReference type="PROSITE" id="PS50158">
    <property type="entry name" value="ZF_CCHC"/>
    <property type="match status" value="1"/>
</dbReference>
<evidence type="ECO:0000256" key="6">
    <source>
        <dbReference type="ARBA" id="ARBA00023268"/>
    </source>
</evidence>
<dbReference type="Proteomes" id="UP001274896">
    <property type="component" value="Unassembled WGS sequence"/>
</dbReference>
<dbReference type="PROSITE" id="PS50878">
    <property type="entry name" value="RT_POL"/>
    <property type="match status" value="1"/>
</dbReference>
<dbReference type="GO" id="GO:0008270">
    <property type="term" value="F:zinc ion binding"/>
    <property type="evidence" value="ECO:0007669"/>
    <property type="project" value="UniProtKB-KW"/>
</dbReference>
<evidence type="ECO:0000256" key="7">
    <source>
        <dbReference type="PROSITE-ProRule" id="PRU00047"/>
    </source>
</evidence>
<proteinExistence type="inferred from homology"/>
<dbReference type="InterPro" id="IPR001878">
    <property type="entry name" value="Znf_CCHC"/>
</dbReference>
<evidence type="ECO:0000313" key="11">
    <source>
        <dbReference type="EMBL" id="KAK3509236.1"/>
    </source>
</evidence>
<dbReference type="Pfam" id="PF17919">
    <property type="entry name" value="RT_RNaseH_2"/>
    <property type="match status" value="1"/>
</dbReference>
<dbReference type="EC" id="3.1.26.4" evidence="2"/>
<keyword evidence="4" id="KW-0064">Aspartyl protease</keyword>
<feature type="compositionally biased region" description="Low complexity" evidence="8">
    <location>
        <begin position="217"/>
        <end position="226"/>
    </location>
</feature>
<dbReference type="InterPro" id="IPR043128">
    <property type="entry name" value="Rev_trsase/Diguanyl_cyclase"/>
</dbReference>
<dbReference type="CDD" id="cd01647">
    <property type="entry name" value="RT_LTR"/>
    <property type="match status" value="1"/>
</dbReference>
<evidence type="ECO:0000256" key="5">
    <source>
        <dbReference type="ARBA" id="ARBA00023125"/>
    </source>
</evidence>
<feature type="domain" description="Reverse transcriptase" evidence="10">
    <location>
        <begin position="441"/>
        <end position="620"/>
    </location>
</feature>
<gene>
    <name evidence="11" type="ORF">QTP70_025577</name>
</gene>
<comment type="similarity">
    <text evidence="1">Belongs to the beta type-B retroviral polymerase family. HERV class-II K(HML-2) pol subfamily.</text>
</comment>
<dbReference type="InterPro" id="IPR000477">
    <property type="entry name" value="RT_dom"/>
</dbReference>
<keyword evidence="7" id="KW-0862">Zinc</keyword>
<dbReference type="GO" id="GO:0003677">
    <property type="term" value="F:DNA binding"/>
    <property type="evidence" value="ECO:0007669"/>
    <property type="project" value="UniProtKB-KW"/>
</dbReference>
<evidence type="ECO:0000259" key="10">
    <source>
        <dbReference type="PROSITE" id="PS50878"/>
    </source>
</evidence>
<dbReference type="InterPro" id="IPR043502">
    <property type="entry name" value="DNA/RNA_pol_sf"/>
</dbReference>
<keyword evidence="7" id="KW-0479">Metal-binding</keyword>
<dbReference type="InterPro" id="IPR036875">
    <property type="entry name" value="Znf_CCHC_sf"/>
</dbReference>
<keyword evidence="6" id="KW-0511">Multifunctional enzyme</keyword>
<dbReference type="GO" id="GO:0004523">
    <property type="term" value="F:RNA-DNA hybrid ribonuclease activity"/>
    <property type="evidence" value="ECO:0007669"/>
    <property type="project" value="UniProtKB-EC"/>
</dbReference>
<dbReference type="FunFam" id="3.10.20.370:FF:000003">
    <property type="entry name" value="Transposon Tf2-6 polyprotein"/>
    <property type="match status" value="1"/>
</dbReference>
<feature type="region of interest" description="Disordered" evidence="8">
    <location>
        <begin position="215"/>
        <end position="237"/>
    </location>
</feature>
<dbReference type="SUPFAM" id="SSF56672">
    <property type="entry name" value="DNA/RNA polymerases"/>
    <property type="match status" value="1"/>
</dbReference>
<comment type="caution">
    <text evidence="11">The sequence shown here is derived from an EMBL/GenBank/DDBJ whole genome shotgun (WGS) entry which is preliminary data.</text>
</comment>
<dbReference type="GO" id="GO:0004190">
    <property type="term" value="F:aspartic-type endopeptidase activity"/>
    <property type="evidence" value="ECO:0007669"/>
    <property type="project" value="UniProtKB-KW"/>
</dbReference>
<dbReference type="InterPro" id="IPR045358">
    <property type="entry name" value="Ty3_capsid"/>
</dbReference>
<dbReference type="InterPro" id="IPR041577">
    <property type="entry name" value="RT_RNaseH_2"/>
</dbReference>
<dbReference type="Gene3D" id="4.10.60.10">
    <property type="entry name" value="Zinc finger, CCHC-type"/>
    <property type="match status" value="1"/>
</dbReference>
<evidence type="ECO:0000256" key="1">
    <source>
        <dbReference type="ARBA" id="ARBA00010879"/>
    </source>
</evidence>
<dbReference type="Gene3D" id="3.10.10.10">
    <property type="entry name" value="HIV Type 1 Reverse Transcriptase, subunit A, domain 1"/>
    <property type="match status" value="1"/>
</dbReference>
<dbReference type="AlphaFoldDB" id="A0AAE0UKI1"/>
<dbReference type="CDD" id="cd09274">
    <property type="entry name" value="RNase_HI_RT_Ty3"/>
    <property type="match status" value="1"/>
</dbReference>
<dbReference type="Gene3D" id="3.30.70.270">
    <property type="match status" value="1"/>
</dbReference>
<keyword evidence="5" id="KW-0238">DNA-binding</keyword>
<name>A0AAE0UKI1_9TELE</name>
<accession>A0AAE0UKI1</accession>
<dbReference type="GO" id="GO:0006508">
    <property type="term" value="P:proteolysis"/>
    <property type="evidence" value="ECO:0007669"/>
    <property type="project" value="UniProtKB-KW"/>
</dbReference>
<evidence type="ECO:0000313" key="12">
    <source>
        <dbReference type="Proteomes" id="UP001274896"/>
    </source>
</evidence>
<dbReference type="PANTHER" id="PTHR37984">
    <property type="entry name" value="PROTEIN CBG26694"/>
    <property type="match status" value="1"/>
</dbReference>
<evidence type="ECO:0000259" key="9">
    <source>
        <dbReference type="PROSITE" id="PS50158"/>
    </source>
</evidence>
<dbReference type="Pfam" id="PF19259">
    <property type="entry name" value="Ty3_capsid"/>
    <property type="match status" value="1"/>
</dbReference>
<dbReference type="EMBL" id="JAUCMX010000027">
    <property type="protein sequence ID" value="KAK3509236.1"/>
    <property type="molecule type" value="Genomic_DNA"/>
</dbReference>
<keyword evidence="7" id="KW-0863">Zinc-finger</keyword>
<evidence type="ECO:0000256" key="2">
    <source>
        <dbReference type="ARBA" id="ARBA00012180"/>
    </source>
</evidence>
<sequence>MSSRDPVEELAEALRRALASAAGSATPASVPAAATAVSSPPVYASPMAVPAPYSGAAEDCNGFLLQCSLTLEMQSHLYPDDRAKIAFIISRLDGKALRWAEPLWSQSNPMMSSLSAFTRHFREVFGRPEGDSSVGERLCRIKQGNLSVTEYALQFRTLAAASGWNEQALITTYRQGLNPQVLLHLAAHEDSMGLEKFIQLSVRFATRMQLCFEEHQSQPAASTAPAQPGPVSHPEPADDAMQLELSEVSSADRQWERQRRLAQSCCFYCGGSGHFVAKCPLRPARALRPRSSTLGRLGTLSPGPSAASSSSLTAATAKIYQVHAVTGKLLRQVRRQAGPLRLHVGVMHTEEIVLMVLEDSTAEVHATSVESPLEARSVNIPACYSHFWDVFCPKKASKLPPHRPWDCAIDLIPGEPVPKGRIYSLTLPEEKAMEEYIKEALAQGYICPSTSPAASSFFFVAKKDGGLRPCIDYRALNKITVKFQYPLPLVPAALERLRSATVFTKLDLRSAYNLIRIRKGDEWKTAFVTPTGHYEYRVMPYGLANAPSVFQDFMHEVLRDFLHKFVVVYIDDILIYSRSMADHQRHVAEVLHRVRDHNLFLKAEKCLFHQPTVQFLGYVIDHSGVRMDEKKPKTLVWTPAATHAFHTLKQAFTTAPLLGHPDPELPFIVEVDASTTGVGAVLSQQQGNPRKLHPCAFFSRKLNPAEVNYDIGNRELLAVKLALEEWRHWLEGAKHPFTVLTDHKNLEYLRAAKRLNPRQARWALFFTRFKFTISYRPGSKNVKADALSRIYGPDIASENPEPVLPEKIFASPISWSEGTLPESGAPPGCPPGLQFIPRSHRTSLIHATHVSLGTGHPGVKGPSHSSNNVSGGPAWQWMSRDTFRDAGSAPCLRVHVIFPPGSCCPFPFRIAHGHT</sequence>
<dbReference type="Pfam" id="PF00078">
    <property type="entry name" value="RVT_1"/>
    <property type="match status" value="1"/>
</dbReference>